<organism evidence="5 6">
    <name type="scientific">Tilletiaria anomala (strain ATCC 24038 / CBS 436.72 / UBC 951)</name>
    <dbReference type="NCBI Taxonomy" id="1037660"/>
    <lineage>
        <taxon>Eukaryota</taxon>
        <taxon>Fungi</taxon>
        <taxon>Dikarya</taxon>
        <taxon>Basidiomycota</taxon>
        <taxon>Ustilaginomycotina</taxon>
        <taxon>Exobasidiomycetes</taxon>
        <taxon>Georgefischeriales</taxon>
        <taxon>Tilletiariaceae</taxon>
        <taxon>Tilletiaria</taxon>
    </lineage>
</organism>
<evidence type="ECO:0000256" key="1">
    <source>
        <dbReference type="ARBA" id="ARBA00004123"/>
    </source>
</evidence>
<dbReference type="Pfam" id="PF10187">
    <property type="entry name" value="FAM192A_Fyv6_N"/>
    <property type="match status" value="1"/>
</dbReference>
<keyword evidence="2" id="KW-0539">Nucleus</keyword>
<dbReference type="InParanoid" id="A0A066WJW2"/>
<proteinExistence type="predicted"/>
<sequence>MDPAAAGTGVFSGRPPSVASRFVSQTELTEAQKRREQELKDAYARIGQEPPAASSASEGAYDPRSLYERLKANRDAKQEEWDERMRLSNHFRGIDASESDFLNHVAAEQREHDALRSRLEREELEKFR</sequence>
<name>A0A066WJW2_TILAU</name>
<dbReference type="AlphaFoldDB" id="A0A066WJW2"/>
<dbReference type="OMA" id="WDERMRL"/>
<protein>
    <recommendedName>
        <fullName evidence="4">FAM192A/Fyv6 N-terminal domain-containing protein</fullName>
    </recommendedName>
</protein>
<reference evidence="5 6" key="1">
    <citation type="submission" date="2014-05" db="EMBL/GenBank/DDBJ databases">
        <title>Draft genome sequence of a rare smut relative, Tilletiaria anomala UBC 951.</title>
        <authorList>
            <consortium name="DOE Joint Genome Institute"/>
            <person name="Toome M."/>
            <person name="Kuo A."/>
            <person name="Henrissat B."/>
            <person name="Lipzen A."/>
            <person name="Tritt A."/>
            <person name="Yoshinaga Y."/>
            <person name="Zane M."/>
            <person name="Barry K."/>
            <person name="Grigoriev I.V."/>
            <person name="Spatafora J.W."/>
            <person name="Aimea M.C."/>
        </authorList>
    </citation>
    <scope>NUCLEOTIDE SEQUENCE [LARGE SCALE GENOMIC DNA]</scope>
    <source>
        <strain evidence="5 6">UBC 951</strain>
    </source>
</reference>
<feature type="non-terminal residue" evidence="5">
    <location>
        <position position="128"/>
    </location>
</feature>
<evidence type="ECO:0000256" key="2">
    <source>
        <dbReference type="ARBA" id="ARBA00023242"/>
    </source>
</evidence>
<dbReference type="InterPro" id="IPR019331">
    <property type="entry name" value="FAM192A/Fyv6_N"/>
</dbReference>
<dbReference type="PANTHER" id="PTHR13495:SF0">
    <property type="entry name" value="PSME3-INTERACTING PROTEIN"/>
    <property type="match status" value="1"/>
</dbReference>
<feature type="domain" description="FAM192A/Fyv6 N-terminal" evidence="4">
    <location>
        <begin position="22"/>
        <end position="128"/>
    </location>
</feature>
<evidence type="ECO:0000313" key="6">
    <source>
        <dbReference type="Proteomes" id="UP000027361"/>
    </source>
</evidence>
<dbReference type="EMBL" id="JMSN01000017">
    <property type="protein sequence ID" value="KDN51304.1"/>
    <property type="molecule type" value="Genomic_DNA"/>
</dbReference>
<dbReference type="STRING" id="1037660.A0A066WJW2"/>
<dbReference type="RefSeq" id="XP_013244640.1">
    <property type="nucleotide sequence ID" value="XM_013389186.1"/>
</dbReference>
<feature type="region of interest" description="Disordered" evidence="3">
    <location>
        <begin position="1"/>
        <end position="63"/>
    </location>
</feature>
<comment type="caution">
    <text evidence="5">The sequence shown here is derived from an EMBL/GenBank/DDBJ whole genome shotgun (WGS) entry which is preliminary data.</text>
</comment>
<dbReference type="GO" id="GO:0005634">
    <property type="term" value="C:nucleus"/>
    <property type="evidence" value="ECO:0007669"/>
    <property type="project" value="UniProtKB-SubCell"/>
</dbReference>
<evidence type="ECO:0000259" key="4">
    <source>
        <dbReference type="Pfam" id="PF10187"/>
    </source>
</evidence>
<evidence type="ECO:0000256" key="3">
    <source>
        <dbReference type="SAM" id="MobiDB-lite"/>
    </source>
</evidence>
<dbReference type="Proteomes" id="UP000027361">
    <property type="component" value="Unassembled WGS sequence"/>
</dbReference>
<accession>A0A066WJW2</accession>
<keyword evidence="6" id="KW-1185">Reference proteome</keyword>
<evidence type="ECO:0000313" key="5">
    <source>
        <dbReference type="EMBL" id="KDN51304.1"/>
    </source>
</evidence>
<feature type="compositionally biased region" description="Basic and acidic residues" evidence="3">
    <location>
        <begin position="30"/>
        <end position="43"/>
    </location>
</feature>
<dbReference type="InterPro" id="IPR039845">
    <property type="entry name" value="FAM192A"/>
</dbReference>
<comment type="subcellular location">
    <subcellularLocation>
        <location evidence="1">Nucleus</location>
    </subcellularLocation>
</comment>
<dbReference type="GeneID" id="25262337"/>
<dbReference type="HOGENOM" id="CLU_142626_0_0_1"/>
<dbReference type="PANTHER" id="PTHR13495">
    <property type="entry name" value="NEFA-INTERACTING NUCLEAR PROTEIN NIP30"/>
    <property type="match status" value="1"/>
</dbReference>
<gene>
    <name evidence="5" type="ORF">K437DRAFT_221657</name>
</gene>
<dbReference type="OrthoDB" id="75720at2759"/>